<dbReference type="EMBL" id="HBUF01193629">
    <property type="protein sequence ID" value="CAG6659241.1"/>
    <property type="molecule type" value="Transcribed_RNA"/>
</dbReference>
<dbReference type="EMBL" id="HBUF01366146">
    <property type="protein sequence ID" value="CAG6723655.1"/>
    <property type="molecule type" value="Transcribed_RNA"/>
</dbReference>
<dbReference type="EMBL" id="HBUF01193628">
    <property type="protein sequence ID" value="CAG6659240.1"/>
    <property type="molecule type" value="Transcribed_RNA"/>
</dbReference>
<proteinExistence type="predicted"/>
<evidence type="ECO:0000313" key="2">
    <source>
        <dbReference type="EMBL" id="CAG6659241.1"/>
    </source>
</evidence>
<organism evidence="2">
    <name type="scientific">Cacopsylla melanoneura</name>
    <dbReference type="NCBI Taxonomy" id="428564"/>
    <lineage>
        <taxon>Eukaryota</taxon>
        <taxon>Metazoa</taxon>
        <taxon>Ecdysozoa</taxon>
        <taxon>Arthropoda</taxon>
        <taxon>Hexapoda</taxon>
        <taxon>Insecta</taxon>
        <taxon>Pterygota</taxon>
        <taxon>Neoptera</taxon>
        <taxon>Paraneoptera</taxon>
        <taxon>Hemiptera</taxon>
        <taxon>Sternorrhyncha</taxon>
        <taxon>Psylloidea</taxon>
        <taxon>Psyllidae</taxon>
        <taxon>Psyllinae</taxon>
        <taxon>Cacopsylla</taxon>
    </lineage>
</organism>
<dbReference type="EMBL" id="HBUF01366147">
    <property type="protein sequence ID" value="CAG6723656.1"/>
    <property type="molecule type" value="Transcribed_RNA"/>
</dbReference>
<protein>
    <submittedName>
        <fullName evidence="2">Uncharacterized protein</fullName>
    </submittedName>
</protein>
<reference evidence="2" key="1">
    <citation type="submission" date="2021-05" db="EMBL/GenBank/DDBJ databases">
        <authorList>
            <person name="Alioto T."/>
            <person name="Alioto T."/>
            <person name="Gomez Garrido J."/>
        </authorList>
    </citation>
    <scope>NUCLEOTIDE SEQUENCE</scope>
</reference>
<keyword evidence="1" id="KW-0812">Transmembrane</keyword>
<dbReference type="AlphaFoldDB" id="A0A8D8RXZ8"/>
<sequence>MRIPISLLGLVSTFFTIISPMSKLGLKSITLSPSSSFVLSFVLTRLTTLCTFLTSGVMFLFSRCCLLEIFPGSFTLLPSCPGTVRSSSLTGCLPFHTTLPCVSALVSALTFSGHSS</sequence>
<keyword evidence="1" id="KW-1133">Transmembrane helix</keyword>
<feature type="transmembrane region" description="Helical" evidence="1">
    <location>
        <begin position="37"/>
        <end position="61"/>
    </location>
</feature>
<accession>A0A8D8RXZ8</accession>
<dbReference type="EMBL" id="HBUF01515373">
    <property type="protein sequence ID" value="CAG6747688.1"/>
    <property type="molecule type" value="Transcribed_RNA"/>
</dbReference>
<dbReference type="EMBL" id="HBUF01515372">
    <property type="protein sequence ID" value="CAG6747687.1"/>
    <property type="molecule type" value="Transcribed_RNA"/>
</dbReference>
<name>A0A8D8RXZ8_9HEMI</name>
<evidence type="ECO:0000256" key="1">
    <source>
        <dbReference type="SAM" id="Phobius"/>
    </source>
</evidence>
<dbReference type="EMBL" id="HBUF01193631">
    <property type="protein sequence ID" value="CAG6659243.1"/>
    <property type="molecule type" value="Transcribed_RNA"/>
</dbReference>
<keyword evidence="1" id="KW-0472">Membrane</keyword>
<dbReference type="EMBL" id="HBUF01193630">
    <property type="protein sequence ID" value="CAG6659242.1"/>
    <property type="molecule type" value="Transcribed_RNA"/>
</dbReference>